<dbReference type="EMBL" id="CP002831">
    <property type="protein sequence ID" value="AFC22851.1"/>
    <property type="molecule type" value="Genomic_DNA"/>
</dbReference>
<evidence type="ECO:0000313" key="3">
    <source>
        <dbReference type="Proteomes" id="UP000007519"/>
    </source>
</evidence>
<dbReference type="OrthoDB" id="9819023at2"/>
<dbReference type="AlphaFoldDB" id="H6L4H2"/>
<protein>
    <submittedName>
        <fullName evidence="2">Uncharacterized protein</fullName>
    </submittedName>
</protein>
<sequence>MLKISKIKPEDLKTLTFNDYKKVVRLLFNGLKKLHKGPEQPVEFVVLTNFEFADKKGKKTMIILPGKQTPEWKKEIKQRLKDNKKNVLVGHCFVSETDGQEEINVMPKQGMAKVAQIQKMGKQMFNMAKLGFKLAAGAAEASNAASASMDQSALEEQQEAKAQTEDSAKAAKKEALKEELKALVDSSKEIKSDFDKVKELAARLKKGESQQTDLSFTQDVVEKVEQFINAFHNSKKPIQERLQGHKDMIAAQLPKLEKLAERLGSQSSGANAADATANLSLEELKAGMQAAKKAVDQLKKELDLDAILASL</sequence>
<accession>H6L4H2</accession>
<dbReference type="RefSeq" id="WP_014373102.1">
    <property type="nucleotide sequence ID" value="NC_016940.1"/>
</dbReference>
<dbReference type="Proteomes" id="UP000007519">
    <property type="component" value="Chromosome"/>
</dbReference>
<name>H6L4H2_SAPGL</name>
<organism evidence="2 3">
    <name type="scientific">Saprospira grandis (strain Lewin)</name>
    <dbReference type="NCBI Taxonomy" id="984262"/>
    <lineage>
        <taxon>Bacteria</taxon>
        <taxon>Pseudomonadati</taxon>
        <taxon>Bacteroidota</taxon>
        <taxon>Saprospiria</taxon>
        <taxon>Saprospirales</taxon>
        <taxon>Saprospiraceae</taxon>
        <taxon>Saprospira</taxon>
    </lineage>
</organism>
<evidence type="ECO:0000313" key="2">
    <source>
        <dbReference type="EMBL" id="AFC22851.1"/>
    </source>
</evidence>
<reference evidence="2 3" key="1">
    <citation type="journal article" date="2012" name="Stand. Genomic Sci.">
        <title>Complete genome sequencing and analysis of Saprospira grandis str. Lewin, a predatory marine bacterium.</title>
        <authorList>
            <person name="Saw J.H."/>
            <person name="Yuryev A."/>
            <person name="Kanbe M."/>
            <person name="Hou S."/>
            <person name="Young A.G."/>
            <person name="Aizawa S."/>
            <person name="Alam M."/>
        </authorList>
    </citation>
    <scope>NUCLEOTIDE SEQUENCE [LARGE SCALE GENOMIC DNA]</scope>
    <source>
        <strain evidence="2 3">Lewin</strain>
    </source>
</reference>
<gene>
    <name evidence="2" type="ordered locus">SGRA_0106</name>
</gene>
<proteinExistence type="predicted"/>
<dbReference type="KEGG" id="sgn:SGRA_0106"/>
<feature type="compositionally biased region" description="Basic and acidic residues" evidence="1">
    <location>
        <begin position="158"/>
        <end position="170"/>
    </location>
</feature>
<evidence type="ECO:0000256" key="1">
    <source>
        <dbReference type="SAM" id="MobiDB-lite"/>
    </source>
</evidence>
<keyword evidence="3" id="KW-1185">Reference proteome</keyword>
<dbReference type="HOGENOM" id="CLU_893985_0_0_10"/>
<feature type="region of interest" description="Disordered" evidence="1">
    <location>
        <begin position="149"/>
        <end position="170"/>
    </location>
</feature>